<dbReference type="SMART" id="SM00292">
    <property type="entry name" value="BRCT"/>
    <property type="match status" value="6"/>
</dbReference>
<dbReference type="Pfam" id="PF21298">
    <property type="entry name" value="TopBP1_BRCT0"/>
    <property type="match status" value="1"/>
</dbReference>
<evidence type="ECO:0000313" key="7">
    <source>
        <dbReference type="WBParaSite" id="TCLT_0000026001-mRNA-1"/>
    </source>
</evidence>
<dbReference type="STRING" id="103827.A0A158RAN1"/>
<evidence type="ECO:0000259" key="4">
    <source>
        <dbReference type="PROSITE" id="PS50172"/>
    </source>
</evidence>
<feature type="region of interest" description="Disordered" evidence="3">
    <location>
        <begin position="1074"/>
        <end position="1095"/>
    </location>
</feature>
<dbReference type="EMBL" id="UYYF01000016">
    <property type="protein sequence ID" value="VDM95157.1"/>
    <property type="molecule type" value="Genomic_DNA"/>
</dbReference>
<evidence type="ECO:0000256" key="2">
    <source>
        <dbReference type="SAM" id="Coils"/>
    </source>
</evidence>
<dbReference type="PROSITE" id="PS50172">
    <property type="entry name" value="BRCT"/>
    <property type="match status" value="6"/>
</dbReference>
<dbReference type="FunFam" id="3.40.50.10190:FF:000018">
    <property type="entry name" value="DNA topoisomerase 2-binding protein 1"/>
    <property type="match status" value="1"/>
</dbReference>
<sequence>MPKSRRVKKWSKTEDSELTKNYHLWMLKAEVEQESFDSFHADELSRQQHLFELMENKSLNPKWLTSADCLKRQYSSDDLYVLPAFRGKAFHHLLSLKCRIYGSLALLTSLKQKERLPKRHSPIWSTTLLGSVVCFSGIEIKTRLMFYKQQSSLVKAMGGTISKAFTEKVTHLVADSQNTTSKKFTTAIELSIPVLSVNWVFDAWNQAKSFCESSCVDECFTRKHRLKIFDKCVISCSGLVPHDRSILSRLVEANGGVYSGNMKKNHCTHLVTNMNSGEKYKVAHKWGWDQIKIVRLRWITKSVEEGHRLPEKMFETKPNSEIKCSTPLKSQLIEFQVPPNLEISNIPRSYDQNEGEMLLTNDKPVSNEASTVRATKNESHFSEIVESRLFESSCMKMRHVQETNIISDPIVPLDLDAFQFNDFMNKCVIYLCGVAHENFKKYKWLTNRVGSRRRDQLIYEDITHVVVGIQKLDWELIEQLKEKALHNVKVITCEWLLDCIKAQKVLNEEDYLIFKREEDEYHISSHTLSEGDVRRYNYSCGSRRKAKLRITEVGSKVLGDAVSKLTNKKSGCMDNNADSELLIVVEEEDEHRLFAGLVFRIVVRDDNFRDRLVCDIERQGGIVERDTKFWVNYMVCEVLDYLLDVSMPDFNCGDIVSLFWLRECVEKGAIMNAEKHPLYRPVEASNVLKIFEGHTIGLSALPVEERNIFAAMLYKFGAKVYCRLKHDTHLNIFTHIVTGFETLHCEEARQMGIPVLDPSWILESVVQNKLQPVEHYLFSDQLFKNYSRKDYLWTHACKDKQYSAKSNQNCVHEPAVQAPIDDNEKRVDVDFPILEAAQEMMGNAEVHVENPGLGMLNYSEESIAQVHQQKSVGDNLVAALNFTDAYDYVNKMNTQNTSRKSDSWVGLYISKNDTAVGQILNEAVIKTAQAHETVHISPGKAVCDYNRIQIRENKRKATETIAIGHINSPKKVRTIMVDNICSSDASKDEKKRRIAERLAKLAVEKEEFMRAREAKKEIEREMEKKDRVSPPEKFEMRCTERKFVEPPQPECYGWKESSPRPLATQILNPFETDEIEKNHTPPPNEANEQNEDDKKCDVRVSESTVMAESFDVPVRRICFTSTTGHDRNLLMSMVLELGGEICDEFDERVTHLVCGRIVRNEKLLCSIAKGLFVIDEEYVLDSYAQSKWLEIDDYEWGSDCSFKKHQIMCQRFISFALACHRWRLKIEKDPTQKAFFGWKALFYCSRRRFLELKRIIVFGGGEANLRDDVCSLQEFTIALIEKSRFWNSKEVTELIENNIPCFGTDYIATYLTLERRDEMENYYHQDYAKELKRISRT</sequence>
<dbReference type="OrthoDB" id="251770at2759"/>
<dbReference type="GO" id="GO:0033314">
    <property type="term" value="P:mitotic DNA replication checkpoint signaling"/>
    <property type="evidence" value="ECO:0007669"/>
    <property type="project" value="TreeGrafter"/>
</dbReference>
<feature type="domain" description="BRCT" evidence="4">
    <location>
        <begin position="224"/>
        <end position="316"/>
    </location>
</feature>
<feature type="domain" description="BRCT" evidence="4">
    <location>
        <begin position="419"/>
        <end position="513"/>
    </location>
</feature>
<evidence type="ECO:0000256" key="3">
    <source>
        <dbReference type="SAM" id="MobiDB-lite"/>
    </source>
</evidence>
<dbReference type="WBParaSite" id="TCLT_0000026001-mRNA-1">
    <property type="protein sequence ID" value="TCLT_0000026001-mRNA-1"/>
    <property type="gene ID" value="TCLT_0000026001"/>
</dbReference>
<dbReference type="GO" id="GO:0006270">
    <property type="term" value="P:DNA replication initiation"/>
    <property type="evidence" value="ECO:0007669"/>
    <property type="project" value="TreeGrafter"/>
</dbReference>
<dbReference type="GO" id="GO:0007095">
    <property type="term" value="P:mitotic G2 DNA damage checkpoint signaling"/>
    <property type="evidence" value="ECO:0007669"/>
    <property type="project" value="TreeGrafter"/>
</dbReference>
<dbReference type="PANTHER" id="PTHR13561:SF20">
    <property type="entry name" value="DNA TOPOISOMERASE 2-BINDING PROTEIN 1"/>
    <property type="match status" value="1"/>
</dbReference>
<feature type="domain" description="BRCT" evidence="4">
    <location>
        <begin position="686"/>
        <end position="778"/>
    </location>
</feature>
<dbReference type="Proteomes" id="UP000276776">
    <property type="component" value="Unassembled WGS sequence"/>
</dbReference>
<evidence type="ECO:0000313" key="6">
    <source>
        <dbReference type="Proteomes" id="UP000276776"/>
    </source>
</evidence>
<dbReference type="PANTHER" id="PTHR13561">
    <property type="entry name" value="DNA REPLICATION REGULATOR DPB11-RELATED"/>
    <property type="match status" value="1"/>
</dbReference>
<dbReference type="FunFam" id="3.40.50.10190:FF:000010">
    <property type="entry name" value="DNA topoisomerase II binding protein 1"/>
    <property type="match status" value="1"/>
</dbReference>
<proteinExistence type="predicted"/>
<dbReference type="CDD" id="cd00027">
    <property type="entry name" value="BRCT"/>
    <property type="match status" value="1"/>
</dbReference>
<dbReference type="Gene3D" id="3.40.50.10190">
    <property type="entry name" value="BRCT domain"/>
    <property type="match status" value="8"/>
</dbReference>
<protein>
    <submittedName>
        <fullName evidence="7">DNA topoisomerase 2-binding protein 1</fullName>
    </submittedName>
</protein>
<accession>A0A158RAN1</accession>
<keyword evidence="1" id="KW-0677">Repeat</keyword>
<dbReference type="Pfam" id="PF12738">
    <property type="entry name" value="PTCB-BRCT"/>
    <property type="match status" value="1"/>
</dbReference>
<dbReference type="Pfam" id="PF00533">
    <property type="entry name" value="BRCT"/>
    <property type="match status" value="4"/>
</dbReference>
<dbReference type="InterPro" id="IPR059215">
    <property type="entry name" value="BRCT2_TopBP1-like"/>
</dbReference>
<dbReference type="CDD" id="cd17731">
    <property type="entry name" value="BRCT_TopBP1_rpt2_like"/>
    <property type="match status" value="1"/>
</dbReference>
<keyword evidence="6" id="KW-1185">Reference proteome</keyword>
<dbReference type="OMA" id="ACTHLLC"/>
<name>A0A158RAN1_THECL</name>
<feature type="domain" description="BRCT" evidence="4">
    <location>
        <begin position="1126"/>
        <end position="1196"/>
    </location>
</feature>
<evidence type="ECO:0000313" key="5">
    <source>
        <dbReference type="EMBL" id="VDM95157.1"/>
    </source>
</evidence>
<evidence type="ECO:0000256" key="1">
    <source>
        <dbReference type="ARBA" id="ARBA00022737"/>
    </source>
</evidence>
<dbReference type="SUPFAM" id="SSF52113">
    <property type="entry name" value="BRCT domain"/>
    <property type="match status" value="5"/>
</dbReference>
<dbReference type="CDD" id="cd17738">
    <property type="entry name" value="BRCT_TopBP1_rpt7"/>
    <property type="match status" value="1"/>
</dbReference>
<keyword evidence="2" id="KW-0175">Coiled coil</keyword>
<dbReference type="InterPro" id="IPR049542">
    <property type="entry name" value="TopBP1-like_BRCT0"/>
</dbReference>
<feature type="domain" description="BRCT" evidence="4">
    <location>
        <begin position="589"/>
        <end position="678"/>
    </location>
</feature>
<gene>
    <name evidence="5" type="ORF">TCLT_LOCUS261</name>
</gene>
<reference evidence="5 6" key="2">
    <citation type="submission" date="2018-11" db="EMBL/GenBank/DDBJ databases">
        <authorList>
            <consortium name="Pathogen Informatics"/>
        </authorList>
    </citation>
    <scope>NUCLEOTIDE SEQUENCE [LARGE SCALE GENOMIC DNA]</scope>
</reference>
<dbReference type="InterPro" id="IPR001357">
    <property type="entry name" value="BRCT_dom"/>
</dbReference>
<reference evidence="7" key="1">
    <citation type="submission" date="2016-04" db="UniProtKB">
        <authorList>
            <consortium name="WormBaseParasite"/>
        </authorList>
    </citation>
    <scope>IDENTIFICATION</scope>
</reference>
<dbReference type="InterPro" id="IPR036420">
    <property type="entry name" value="BRCT_dom_sf"/>
</dbReference>
<organism evidence="7">
    <name type="scientific">Thelazia callipaeda</name>
    <name type="common">Oriental eyeworm</name>
    <name type="synonym">Parasitic nematode</name>
    <dbReference type="NCBI Taxonomy" id="103827"/>
    <lineage>
        <taxon>Eukaryota</taxon>
        <taxon>Metazoa</taxon>
        <taxon>Ecdysozoa</taxon>
        <taxon>Nematoda</taxon>
        <taxon>Chromadorea</taxon>
        <taxon>Rhabditida</taxon>
        <taxon>Spirurina</taxon>
        <taxon>Spiruromorpha</taxon>
        <taxon>Thelazioidea</taxon>
        <taxon>Thelaziidae</taxon>
        <taxon>Thelazia</taxon>
    </lineage>
</organism>
<feature type="domain" description="BRCT" evidence="4">
    <location>
        <begin position="152"/>
        <end position="202"/>
    </location>
</feature>
<feature type="coiled-coil region" evidence="2">
    <location>
        <begin position="1001"/>
        <end position="1028"/>
    </location>
</feature>